<dbReference type="GO" id="GO:0003824">
    <property type="term" value="F:catalytic activity"/>
    <property type="evidence" value="ECO:0007669"/>
    <property type="project" value="InterPro"/>
</dbReference>
<protein>
    <recommendedName>
        <fullName evidence="3">Galactose mutarotase</fullName>
    </recommendedName>
</protein>
<dbReference type="Gene3D" id="2.70.98.10">
    <property type="match status" value="1"/>
</dbReference>
<evidence type="ECO:0000313" key="2">
    <source>
        <dbReference type="Proteomes" id="UP000613840"/>
    </source>
</evidence>
<dbReference type="Proteomes" id="UP000613840">
    <property type="component" value="Unassembled WGS sequence"/>
</dbReference>
<name>A0A917W7N0_9ACTN</name>
<reference evidence="1" key="2">
    <citation type="submission" date="2020-09" db="EMBL/GenBank/DDBJ databases">
        <authorList>
            <person name="Sun Q."/>
            <person name="Zhou Y."/>
        </authorList>
    </citation>
    <scope>NUCLEOTIDE SEQUENCE</scope>
    <source>
        <strain evidence="1">CGMCC 4.7306</strain>
    </source>
</reference>
<keyword evidence="2" id="KW-1185">Reference proteome</keyword>
<dbReference type="AlphaFoldDB" id="A0A917W7N0"/>
<evidence type="ECO:0008006" key="3">
    <source>
        <dbReference type="Google" id="ProtNLM"/>
    </source>
</evidence>
<reference evidence="1" key="1">
    <citation type="journal article" date="2014" name="Int. J. Syst. Evol. Microbiol.">
        <title>Complete genome sequence of Corynebacterium casei LMG S-19264T (=DSM 44701T), isolated from a smear-ripened cheese.</title>
        <authorList>
            <consortium name="US DOE Joint Genome Institute (JGI-PGF)"/>
            <person name="Walter F."/>
            <person name="Albersmeier A."/>
            <person name="Kalinowski J."/>
            <person name="Ruckert C."/>
        </authorList>
    </citation>
    <scope>NUCLEOTIDE SEQUENCE</scope>
    <source>
        <strain evidence="1">CGMCC 4.7306</strain>
    </source>
</reference>
<dbReference type="GO" id="GO:0005975">
    <property type="term" value="P:carbohydrate metabolic process"/>
    <property type="evidence" value="ECO:0007669"/>
    <property type="project" value="InterPro"/>
</dbReference>
<dbReference type="SUPFAM" id="SSF74650">
    <property type="entry name" value="Galactose mutarotase-like"/>
    <property type="match status" value="1"/>
</dbReference>
<gene>
    <name evidence="1" type="ORF">GCM10011575_34560</name>
</gene>
<dbReference type="InterPro" id="IPR011013">
    <property type="entry name" value="Gal_mutarotase_sf_dom"/>
</dbReference>
<accession>A0A917W7N0</accession>
<organism evidence="1 2">
    <name type="scientific">Microlunatus endophyticus</name>
    <dbReference type="NCBI Taxonomy" id="1716077"/>
    <lineage>
        <taxon>Bacteria</taxon>
        <taxon>Bacillati</taxon>
        <taxon>Actinomycetota</taxon>
        <taxon>Actinomycetes</taxon>
        <taxon>Propionibacteriales</taxon>
        <taxon>Propionibacteriaceae</taxon>
        <taxon>Microlunatus</taxon>
    </lineage>
</organism>
<dbReference type="GO" id="GO:0030246">
    <property type="term" value="F:carbohydrate binding"/>
    <property type="evidence" value="ECO:0007669"/>
    <property type="project" value="InterPro"/>
</dbReference>
<sequence length="332" mass="35928">MAAEPGPTIDTRESLAGIPSVIMENQVLRAVLLPSLGGKLISLVDKRTDSDLLWRNSRIPLQEPEFGSDYDDQFVGGWDEIFPNDIPEVLAGNALPDHGELWSVPWAYAAGAGTGAVSTELRIVGPVTGVEAVKTLTLGTDARLVVGYRLHNPTPRPLPFLWKAHVALALDPDTMIDLPSGPILIEDFGSPRARPIGNTFDWPGFDRDGVRHDFRRLPDSPSGPVSEFLLATSPADGACGVRHPSRGTGLRLSWDLDALPSCWLFASYGGWRGLEVLVLEPCTGYPVSVVEGVDQQTHKVLDPGATLTWTITAELDGRAWVAEWDNGTAGRR</sequence>
<comment type="caution">
    <text evidence="1">The sequence shown here is derived from an EMBL/GenBank/DDBJ whole genome shotgun (WGS) entry which is preliminary data.</text>
</comment>
<proteinExistence type="predicted"/>
<dbReference type="EMBL" id="BMMZ01000009">
    <property type="protein sequence ID" value="GGL73297.1"/>
    <property type="molecule type" value="Genomic_DNA"/>
</dbReference>
<dbReference type="InterPro" id="IPR014718">
    <property type="entry name" value="GH-type_carb-bd"/>
</dbReference>
<evidence type="ECO:0000313" key="1">
    <source>
        <dbReference type="EMBL" id="GGL73297.1"/>
    </source>
</evidence>
<dbReference type="RefSeq" id="WP_188896619.1">
    <property type="nucleotide sequence ID" value="NZ_BMMZ01000009.1"/>
</dbReference>